<dbReference type="PRINTS" id="PR00039">
    <property type="entry name" value="HTHLYSR"/>
</dbReference>
<evidence type="ECO:0000313" key="6">
    <source>
        <dbReference type="EMBL" id="TDW16951.1"/>
    </source>
</evidence>
<name>A0A4R7ZKB0_9FIRM</name>
<evidence type="ECO:0000313" key="7">
    <source>
        <dbReference type="Proteomes" id="UP000294743"/>
    </source>
</evidence>
<dbReference type="PANTHER" id="PTHR30126">
    <property type="entry name" value="HTH-TYPE TRANSCRIPTIONAL REGULATOR"/>
    <property type="match status" value="1"/>
</dbReference>
<dbReference type="Gene3D" id="3.40.190.290">
    <property type="match status" value="1"/>
</dbReference>
<dbReference type="InterPro" id="IPR005119">
    <property type="entry name" value="LysR_subst-bd"/>
</dbReference>
<dbReference type="Proteomes" id="UP000294743">
    <property type="component" value="Unassembled WGS sequence"/>
</dbReference>
<dbReference type="InterPro" id="IPR036390">
    <property type="entry name" value="WH_DNA-bd_sf"/>
</dbReference>
<feature type="domain" description="HTH lysR-type" evidence="5">
    <location>
        <begin position="1"/>
        <end position="59"/>
    </location>
</feature>
<evidence type="ECO:0000256" key="2">
    <source>
        <dbReference type="ARBA" id="ARBA00023015"/>
    </source>
</evidence>
<protein>
    <submittedName>
        <fullName evidence="6">LysR family hydrogen peroxide-inducible transcriptional activator</fullName>
    </submittedName>
</protein>
<comment type="caution">
    <text evidence="6">The sequence shown here is derived from an EMBL/GenBank/DDBJ whole genome shotgun (WGS) entry which is preliminary data.</text>
</comment>
<keyword evidence="7" id="KW-1185">Reference proteome</keyword>
<keyword evidence="3" id="KW-0238">DNA-binding</keyword>
<gene>
    <name evidence="6" type="ORF">EDD63_11819</name>
</gene>
<dbReference type="SUPFAM" id="SSF46785">
    <property type="entry name" value="Winged helix' DNA-binding domain"/>
    <property type="match status" value="1"/>
</dbReference>
<organism evidence="6 7">
    <name type="scientific">Breznakia blatticola</name>
    <dbReference type="NCBI Taxonomy" id="1754012"/>
    <lineage>
        <taxon>Bacteria</taxon>
        <taxon>Bacillati</taxon>
        <taxon>Bacillota</taxon>
        <taxon>Erysipelotrichia</taxon>
        <taxon>Erysipelotrichales</taxon>
        <taxon>Erysipelotrichaceae</taxon>
        <taxon>Breznakia</taxon>
    </lineage>
</organism>
<dbReference type="InterPro" id="IPR000847">
    <property type="entry name" value="LysR_HTH_N"/>
</dbReference>
<dbReference type="GO" id="GO:0003700">
    <property type="term" value="F:DNA-binding transcription factor activity"/>
    <property type="evidence" value="ECO:0007669"/>
    <property type="project" value="InterPro"/>
</dbReference>
<evidence type="ECO:0000259" key="5">
    <source>
        <dbReference type="PROSITE" id="PS50931"/>
    </source>
</evidence>
<evidence type="ECO:0000256" key="1">
    <source>
        <dbReference type="ARBA" id="ARBA00009437"/>
    </source>
</evidence>
<dbReference type="Pfam" id="PF03466">
    <property type="entry name" value="LysR_substrate"/>
    <property type="match status" value="1"/>
</dbReference>
<dbReference type="Gene3D" id="1.10.10.10">
    <property type="entry name" value="Winged helix-like DNA-binding domain superfamily/Winged helix DNA-binding domain"/>
    <property type="match status" value="1"/>
</dbReference>
<evidence type="ECO:0000256" key="4">
    <source>
        <dbReference type="ARBA" id="ARBA00023163"/>
    </source>
</evidence>
<dbReference type="AlphaFoldDB" id="A0A4R7ZKB0"/>
<comment type="similarity">
    <text evidence="1">Belongs to the LysR transcriptional regulatory family.</text>
</comment>
<sequence length="304" mass="34308">MNLNQFQYVAKLAETKNYTKAAELLYITQPTLSQQIKKLEDELGVKLFNRKKKQEVTLTKAGVEFLYYANKIQIELSRMKVALGTHKADYEGKLHIGLVNAFGHGELYRHMMKYSESSPNVKVDFHIDNSPELIRKMVKGDLDIIFITTNFFDRIVTDDLALASIYSSNIAVAVNKDHTLANLKEIHPSDLHLQNVLLVSNKSSVYNQITTSFKDANAKPNIIGESSQEDVIKDVAASGMGIGFLTDSYNDELQDSAIKLIPYVPTIERTVNICTLKESLKSKLIADFYQYTIDAFEINKALED</sequence>
<dbReference type="PANTHER" id="PTHR30126:SF40">
    <property type="entry name" value="HTH-TYPE TRANSCRIPTIONAL REGULATOR GLTR"/>
    <property type="match status" value="1"/>
</dbReference>
<dbReference type="InterPro" id="IPR036388">
    <property type="entry name" value="WH-like_DNA-bd_sf"/>
</dbReference>
<dbReference type="GO" id="GO:0000976">
    <property type="term" value="F:transcription cis-regulatory region binding"/>
    <property type="evidence" value="ECO:0007669"/>
    <property type="project" value="TreeGrafter"/>
</dbReference>
<proteinExistence type="inferred from homology"/>
<dbReference type="SUPFAM" id="SSF53850">
    <property type="entry name" value="Periplasmic binding protein-like II"/>
    <property type="match status" value="1"/>
</dbReference>
<dbReference type="Pfam" id="PF00126">
    <property type="entry name" value="HTH_1"/>
    <property type="match status" value="1"/>
</dbReference>
<dbReference type="RefSeq" id="WP_166667564.1">
    <property type="nucleotide sequence ID" value="NZ_SODD01000018.1"/>
</dbReference>
<keyword evidence="2" id="KW-0805">Transcription regulation</keyword>
<dbReference type="PROSITE" id="PS50931">
    <property type="entry name" value="HTH_LYSR"/>
    <property type="match status" value="1"/>
</dbReference>
<keyword evidence="4" id="KW-0804">Transcription</keyword>
<dbReference type="FunFam" id="1.10.10.10:FF:000001">
    <property type="entry name" value="LysR family transcriptional regulator"/>
    <property type="match status" value="1"/>
</dbReference>
<evidence type="ECO:0000256" key="3">
    <source>
        <dbReference type="ARBA" id="ARBA00023125"/>
    </source>
</evidence>
<accession>A0A4R7ZKB0</accession>
<dbReference type="EMBL" id="SODD01000018">
    <property type="protein sequence ID" value="TDW16951.1"/>
    <property type="molecule type" value="Genomic_DNA"/>
</dbReference>
<dbReference type="CDD" id="cd05466">
    <property type="entry name" value="PBP2_LTTR_substrate"/>
    <property type="match status" value="1"/>
</dbReference>
<reference evidence="6 7" key="1">
    <citation type="submission" date="2019-03" db="EMBL/GenBank/DDBJ databases">
        <title>Genomic Encyclopedia of Type Strains, Phase IV (KMG-IV): sequencing the most valuable type-strain genomes for metagenomic binning, comparative biology and taxonomic classification.</title>
        <authorList>
            <person name="Goeker M."/>
        </authorList>
    </citation>
    <scope>NUCLEOTIDE SEQUENCE [LARGE SCALE GENOMIC DNA]</scope>
    <source>
        <strain evidence="6 7">DSM 28867</strain>
    </source>
</reference>